<dbReference type="AlphaFoldDB" id="A0AAW8JNU8"/>
<comment type="caution">
    <text evidence="1">The sequence shown here is derived from an EMBL/GenBank/DDBJ whole genome shotgun (WGS) entry which is preliminary data.</text>
</comment>
<proteinExistence type="predicted"/>
<reference evidence="1" key="1">
    <citation type="submission" date="2023-08" db="EMBL/GenBank/DDBJ databases">
        <title>Emergence of clinically-relevant ST2 carbapenem-resistant Acinetobacter baumannii strains in hospital sewages in Zhejiang, East of China.</title>
        <authorList>
            <person name="Kaichao C."/>
            <person name="Zhang R."/>
        </authorList>
    </citation>
    <scope>NUCLEOTIDE SEQUENCE</scope>
    <source>
        <strain evidence="1">M-SY-60</strain>
    </source>
</reference>
<dbReference type="RefSeq" id="WP_308958826.1">
    <property type="nucleotide sequence ID" value="NZ_JAVICY010000033.1"/>
</dbReference>
<organism evidence="1 2">
    <name type="scientific">Acinetobacter gerneri</name>
    <dbReference type="NCBI Taxonomy" id="202952"/>
    <lineage>
        <taxon>Bacteria</taxon>
        <taxon>Pseudomonadati</taxon>
        <taxon>Pseudomonadota</taxon>
        <taxon>Gammaproteobacteria</taxon>
        <taxon>Moraxellales</taxon>
        <taxon>Moraxellaceae</taxon>
        <taxon>Acinetobacter</taxon>
    </lineage>
</organism>
<dbReference type="Proteomes" id="UP001243195">
    <property type="component" value="Unassembled WGS sequence"/>
</dbReference>
<evidence type="ECO:0000313" key="1">
    <source>
        <dbReference type="EMBL" id="MDQ9072946.1"/>
    </source>
</evidence>
<sequence length="313" mass="35893">MLKNLLLSKHTIKRFKKMKKIFALSTVLIAMFFSVNTFAETIPLDKLKFTRYAASIVKKMKPESVVKIDDLLQLRVDIPHRSGDEFQYNLDRIYSLCQLQEGDCSDELNRFIGNLLDLYDQQNEKVDQKSIRLIIRSKEYLDGAVQALQVKDQAPDLTKSKIKSYPFVDGLVVLVVMDTPSAMRILTQNDIKELKKNDKAIYQLGLENIKKEQAPLAEVIDINLVDTLGYITGSVYDPSRVLFHDEWKILAQAHQGKLIVAMPTTDLLFYIDDDSKQAIEALKKIVTDTIMNSHNPLTDKLLKWNEKGWTVIE</sequence>
<accession>A0AAW8JNU8</accession>
<evidence type="ECO:0000313" key="2">
    <source>
        <dbReference type="Proteomes" id="UP001243195"/>
    </source>
</evidence>
<gene>
    <name evidence="1" type="ORF">RFH51_15945</name>
</gene>
<evidence type="ECO:0008006" key="3">
    <source>
        <dbReference type="Google" id="ProtNLM"/>
    </source>
</evidence>
<name>A0AAW8JNU8_9GAMM</name>
<protein>
    <recommendedName>
        <fullName evidence="3">DUF1444 family protein</fullName>
    </recommendedName>
</protein>
<dbReference type="EMBL" id="JAVIDA010000030">
    <property type="protein sequence ID" value="MDQ9072946.1"/>
    <property type="molecule type" value="Genomic_DNA"/>
</dbReference>